<comment type="function">
    <text evidence="10">Low-affinity potassium transport system. Interacts with Trk system potassium uptake protein TrkA.</text>
</comment>
<feature type="binding site" evidence="11">
    <location>
        <position position="111"/>
    </location>
    <ligand>
        <name>K(+)</name>
        <dbReference type="ChEBI" id="CHEBI:29103"/>
    </ligand>
</feature>
<keyword evidence="6 10" id="KW-0630">Potassium</keyword>
<feature type="transmembrane region" description="Helical" evidence="12">
    <location>
        <begin position="7"/>
        <end position="28"/>
    </location>
</feature>
<feature type="transmembrane region" description="Helical" evidence="12">
    <location>
        <begin position="176"/>
        <end position="200"/>
    </location>
</feature>
<keyword evidence="2 10" id="KW-0813">Transport</keyword>
<feature type="transmembrane region" description="Helical" evidence="12">
    <location>
        <begin position="392"/>
        <end position="413"/>
    </location>
</feature>
<gene>
    <name evidence="13" type="primary">trkH_1</name>
    <name evidence="13" type="ORF">OCH7691_00045</name>
</gene>
<comment type="subcellular location">
    <subcellularLocation>
        <location evidence="10">Cell inner membrane</location>
        <topology evidence="10">Multi-pass membrane protein</topology>
    </subcellularLocation>
    <subcellularLocation>
        <location evidence="1">Cell membrane</location>
        <topology evidence="1">Multi-pass membrane protein</topology>
    </subcellularLocation>
</comment>
<keyword evidence="10" id="KW-0997">Cell inner membrane</keyword>
<dbReference type="PANTHER" id="PTHR32024">
    <property type="entry name" value="TRK SYSTEM POTASSIUM UPTAKE PROTEIN TRKG-RELATED"/>
    <property type="match status" value="1"/>
</dbReference>
<dbReference type="InterPro" id="IPR004772">
    <property type="entry name" value="TrkH"/>
</dbReference>
<protein>
    <recommendedName>
        <fullName evidence="10">Trk system potassium uptake protein</fullName>
    </recommendedName>
</protein>
<name>A0A1Y5R7T0_9PROT</name>
<evidence type="ECO:0000256" key="5">
    <source>
        <dbReference type="ARBA" id="ARBA00022692"/>
    </source>
</evidence>
<keyword evidence="7 12" id="KW-1133">Transmembrane helix</keyword>
<evidence type="ECO:0000256" key="4">
    <source>
        <dbReference type="ARBA" id="ARBA00022538"/>
    </source>
</evidence>
<keyword evidence="14" id="KW-1185">Reference proteome</keyword>
<feature type="transmembrane region" description="Helical" evidence="12">
    <location>
        <begin position="270"/>
        <end position="290"/>
    </location>
</feature>
<feature type="binding site" evidence="11">
    <location>
        <position position="218"/>
    </location>
    <ligand>
        <name>K(+)</name>
        <dbReference type="ChEBI" id="CHEBI:29103"/>
    </ligand>
</feature>
<evidence type="ECO:0000256" key="11">
    <source>
        <dbReference type="PIRSR" id="PIRSR006247-1"/>
    </source>
</evidence>
<feature type="binding site" evidence="11">
    <location>
        <position position="430"/>
    </location>
    <ligand>
        <name>K(+)</name>
        <dbReference type="ChEBI" id="CHEBI:29103"/>
    </ligand>
</feature>
<evidence type="ECO:0000256" key="2">
    <source>
        <dbReference type="ARBA" id="ARBA00022448"/>
    </source>
</evidence>
<dbReference type="GO" id="GO:0005886">
    <property type="term" value="C:plasma membrane"/>
    <property type="evidence" value="ECO:0007669"/>
    <property type="project" value="UniProtKB-SubCell"/>
</dbReference>
<dbReference type="PIRSF" id="PIRSF006247">
    <property type="entry name" value="TrkH"/>
    <property type="match status" value="1"/>
</dbReference>
<feature type="binding site" evidence="11">
    <location>
        <position position="431"/>
    </location>
    <ligand>
        <name>K(+)</name>
        <dbReference type="ChEBI" id="CHEBI:29103"/>
    </ligand>
</feature>
<dbReference type="InParanoid" id="A0A1Y5R7T0"/>
<feature type="transmembrane region" description="Helical" evidence="12">
    <location>
        <begin position="40"/>
        <end position="59"/>
    </location>
</feature>
<feature type="transmembrane region" description="Helical" evidence="12">
    <location>
        <begin position="234"/>
        <end position="258"/>
    </location>
</feature>
<sequence>MASLTPVVRVLGMLLIALAVTMLVPLGIDMFYERQDWTAFLLSATVAAFAGGAAVAATGSGSAFEIDTRQAFLITGASWLILPAFAAGPFLGIGHSYTDSFFETVSGLTTTGSTVLVGLDDLPKGILLWRSFLQWLGGIGIIVMAIVLLPFMRVGGMQLFRLESSDKSEKAVARSFHFVFSILLIYLGLTILCAVAYAVLGMSGFDAVNHAMATLSTGGYSTHDASFSYFVSPALHWTSIVFMLSGALPFVVYIRVLQGKRQAIWQDPQVRFLLVMLAFVCVTMALWLTATNGVPIGRSLRLVTFNVVSVVTTTGFASADYSSWGPPAATAFFLLTFVGGCAGSTSGAIKIYRIRIALSVVRMQALKLITPSRIVPLTYGGRRLSDDAAYSVLAFLFVYLASTAAVAVLLSFMDLDLVTALTASATAISNVGPGLGPVIGPAGNFATLPDGAKWVLTAAMLLGRLEIFTLFVLINPRFWEN</sequence>
<feature type="transmembrane region" description="Helical" evidence="12">
    <location>
        <begin position="331"/>
        <end position="352"/>
    </location>
</feature>
<feature type="binding site" evidence="11">
    <location>
        <position position="110"/>
    </location>
    <ligand>
        <name>K(+)</name>
        <dbReference type="ChEBI" id="CHEBI:29103"/>
    </ligand>
</feature>
<keyword evidence="4 10" id="KW-0633">Potassium transport</keyword>
<evidence type="ECO:0000256" key="7">
    <source>
        <dbReference type="ARBA" id="ARBA00022989"/>
    </source>
</evidence>
<dbReference type="InterPro" id="IPR003445">
    <property type="entry name" value="Cat_transpt"/>
</dbReference>
<dbReference type="Pfam" id="PF02386">
    <property type="entry name" value="TrkH"/>
    <property type="match status" value="1"/>
</dbReference>
<keyword evidence="3 10" id="KW-1003">Cell membrane</keyword>
<evidence type="ECO:0000256" key="6">
    <source>
        <dbReference type="ARBA" id="ARBA00022958"/>
    </source>
</evidence>
<evidence type="ECO:0000313" key="14">
    <source>
        <dbReference type="Proteomes" id="UP000193200"/>
    </source>
</evidence>
<accession>A0A1Y5R7T0</accession>
<evidence type="ECO:0000256" key="3">
    <source>
        <dbReference type="ARBA" id="ARBA00022475"/>
    </source>
</evidence>
<dbReference type="AlphaFoldDB" id="A0A1Y5R7T0"/>
<dbReference type="EMBL" id="FWFR01000001">
    <property type="protein sequence ID" value="SLN10494.1"/>
    <property type="molecule type" value="Genomic_DNA"/>
</dbReference>
<feature type="transmembrane region" description="Helical" evidence="12">
    <location>
        <begin position="454"/>
        <end position="474"/>
    </location>
</feature>
<keyword evidence="5 12" id="KW-0812">Transmembrane</keyword>
<dbReference type="PANTHER" id="PTHR32024:SF3">
    <property type="entry name" value="TRK SYSTEM POTASSIUM UPTAKE PROTEIN"/>
    <property type="match status" value="1"/>
</dbReference>
<evidence type="ECO:0000256" key="8">
    <source>
        <dbReference type="ARBA" id="ARBA00023065"/>
    </source>
</evidence>
<keyword evidence="8 10" id="KW-0406">Ion transport</keyword>
<keyword evidence="11" id="KW-0479">Metal-binding</keyword>
<keyword evidence="9 10" id="KW-0472">Membrane</keyword>
<dbReference type="RefSeq" id="WP_176244871.1">
    <property type="nucleotide sequence ID" value="NZ_FWFR01000001.1"/>
</dbReference>
<comment type="similarity">
    <text evidence="10">Belongs to the TrkH potassium transport family.</text>
</comment>
<feature type="transmembrane region" description="Helical" evidence="12">
    <location>
        <begin position="132"/>
        <end position="155"/>
    </location>
</feature>
<proteinExistence type="inferred from homology"/>
<feature type="binding site" evidence="11">
    <location>
        <position position="314"/>
    </location>
    <ligand>
        <name>K(+)</name>
        <dbReference type="ChEBI" id="CHEBI:29103"/>
    </ligand>
</feature>
<reference evidence="13 14" key="1">
    <citation type="submission" date="2017-03" db="EMBL/GenBank/DDBJ databases">
        <authorList>
            <person name="Afonso C.L."/>
            <person name="Miller P.J."/>
            <person name="Scott M.A."/>
            <person name="Spackman E."/>
            <person name="Goraichik I."/>
            <person name="Dimitrov K.M."/>
            <person name="Suarez D.L."/>
            <person name="Swayne D.E."/>
        </authorList>
    </citation>
    <scope>NUCLEOTIDE SEQUENCE [LARGE SCALE GENOMIC DNA]</scope>
    <source>
        <strain evidence="13 14">CECT 7691</strain>
    </source>
</reference>
<organism evidence="13 14">
    <name type="scientific">Oceanibacterium hippocampi</name>
    <dbReference type="NCBI Taxonomy" id="745714"/>
    <lineage>
        <taxon>Bacteria</taxon>
        <taxon>Pseudomonadati</taxon>
        <taxon>Pseudomonadota</taxon>
        <taxon>Alphaproteobacteria</taxon>
        <taxon>Sneathiellales</taxon>
        <taxon>Sneathiellaceae</taxon>
        <taxon>Oceanibacterium</taxon>
    </lineage>
</organism>
<evidence type="ECO:0000256" key="12">
    <source>
        <dbReference type="SAM" id="Phobius"/>
    </source>
</evidence>
<feature type="binding site" evidence="11">
    <location>
        <position position="313"/>
    </location>
    <ligand>
        <name>K(+)</name>
        <dbReference type="ChEBI" id="CHEBI:29103"/>
    </ligand>
</feature>
<dbReference type="GO" id="GO:0015379">
    <property type="term" value="F:potassium:chloride symporter activity"/>
    <property type="evidence" value="ECO:0007669"/>
    <property type="project" value="InterPro"/>
</dbReference>
<evidence type="ECO:0000256" key="1">
    <source>
        <dbReference type="ARBA" id="ARBA00004651"/>
    </source>
</evidence>
<feature type="transmembrane region" description="Helical" evidence="12">
    <location>
        <begin position="71"/>
        <end position="93"/>
    </location>
</feature>
<dbReference type="GO" id="GO:0046872">
    <property type="term" value="F:metal ion binding"/>
    <property type="evidence" value="ECO:0007669"/>
    <property type="project" value="UniProtKB-KW"/>
</dbReference>
<dbReference type="Proteomes" id="UP000193200">
    <property type="component" value="Unassembled WGS sequence"/>
</dbReference>
<evidence type="ECO:0000313" key="13">
    <source>
        <dbReference type="EMBL" id="SLN10494.1"/>
    </source>
</evidence>
<evidence type="ECO:0000256" key="9">
    <source>
        <dbReference type="ARBA" id="ARBA00023136"/>
    </source>
</evidence>
<dbReference type="FunCoup" id="A0A1Y5R7T0">
    <property type="interactions" value="187"/>
</dbReference>
<evidence type="ECO:0000256" key="10">
    <source>
        <dbReference type="PIRNR" id="PIRNR006247"/>
    </source>
</evidence>